<dbReference type="PANTHER" id="PTHR35705:SF1">
    <property type="entry name" value="WPP DOMAIN-INTERACTING TAIL-ANCHORED PROTEIN 1"/>
    <property type="match status" value="1"/>
</dbReference>
<name>A0A1D1XIE3_9ARAE</name>
<dbReference type="Pfam" id="PF26581">
    <property type="entry name" value="WIT1_2_N"/>
    <property type="match status" value="1"/>
</dbReference>
<feature type="coiled-coil region" evidence="1">
    <location>
        <begin position="452"/>
        <end position="595"/>
    </location>
</feature>
<dbReference type="SUPFAM" id="SSF57997">
    <property type="entry name" value="Tropomyosin"/>
    <property type="match status" value="1"/>
</dbReference>
<evidence type="ECO:0000259" key="3">
    <source>
        <dbReference type="Pfam" id="PF26581"/>
    </source>
</evidence>
<keyword evidence="2" id="KW-0812">Transmembrane</keyword>
<feature type="transmembrane region" description="Helical" evidence="2">
    <location>
        <begin position="680"/>
        <end position="698"/>
    </location>
</feature>
<reference evidence="4" key="1">
    <citation type="submission" date="2015-07" db="EMBL/GenBank/DDBJ databases">
        <title>Transcriptome Assembly of Anthurium amnicola.</title>
        <authorList>
            <person name="Suzuki J."/>
        </authorList>
    </citation>
    <scope>NUCLEOTIDE SEQUENCE</scope>
</reference>
<feature type="domain" description="WIT1/2 N-terminal helical bundle" evidence="3">
    <location>
        <begin position="37"/>
        <end position="171"/>
    </location>
</feature>
<feature type="coiled-coil region" evidence="1">
    <location>
        <begin position="392"/>
        <end position="426"/>
    </location>
</feature>
<dbReference type="AlphaFoldDB" id="A0A1D1XIE3"/>
<gene>
    <name evidence="4" type="primary">WIT1_7</name>
    <name evidence="4" type="ORF">g.81089</name>
</gene>
<evidence type="ECO:0000313" key="4">
    <source>
        <dbReference type="EMBL" id="JAT42155.1"/>
    </source>
</evidence>
<protein>
    <submittedName>
        <fullName evidence="4">WPP domain-interacting tail-anchored protein 1</fullName>
    </submittedName>
</protein>
<dbReference type="PANTHER" id="PTHR35705">
    <property type="entry name" value="WPP DOMAIN-INTERACTING TAIL-ANCHORED PROTEIN 1"/>
    <property type="match status" value="1"/>
</dbReference>
<evidence type="ECO:0000256" key="2">
    <source>
        <dbReference type="SAM" id="Phobius"/>
    </source>
</evidence>
<accession>A0A1D1XIE3</accession>
<dbReference type="InterPro" id="IPR039976">
    <property type="entry name" value="WIT1/WIT2"/>
</dbReference>
<dbReference type="InterPro" id="IPR058610">
    <property type="entry name" value="WIT1_2_N"/>
</dbReference>
<organism evidence="4">
    <name type="scientific">Anthurium amnicola</name>
    <dbReference type="NCBI Taxonomy" id="1678845"/>
    <lineage>
        <taxon>Eukaryota</taxon>
        <taxon>Viridiplantae</taxon>
        <taxon>Streptophyta</taxon>
        <taxon>Embryophyta</taxon>
        <taxon>Tracheophyta</taxon>
        <taxon>Spermatophyta</taxon>
        <taxon>Magnoliopsida</taxon>
        <taxon>Liliopsida</taxon>
        <taxon>Araceae</taxon>
        <taxon>Pothoideae</taxon>
        <taxon>Potheae</taxon>
        <taxon>Anthurium</taxon>
    </lineage>
</organism>
<dbReference type="EMBL" id="GDJX01025781">
    <property type="protein sequence ID" value="JAT42155.1"/>
    <property type="molecule type" value="Transcribed_RNA"/>
</dbReference>
<evidence type="ECO:0000256" key="1">
    <source>
        <dbReference type="SAM" id="Coils"/>
    </source>
</evidence>
<keyword evidence="2" id="KW-0472">Membrane</keyword>
<sequence length="705" mass="80155">MVSVQNRESMAVDDDHSDDVCVNGDILADGEKMSGTGNAREALIRIKLDLAYCSEKVLNLDHLSMHVASTLNDYEALHTENGSISPDAMKKAFEFGMLSGILDSELKEMDSFMTSLQTEIGNARQKMQLSEHFEISEMEEKLLDAAEALEQSKEQVCAIRIQSAKFERALDFKGKETWNHGDDYFPENGQFSSVNGKWKIQRMEQQRHILQMLEKSLARELDLEKKPSDSRRNEEKVNFKLHLLEHEAYCIEEPMEAIYERLFETENAADILMGTSKQLISRLQILQFNLNGSTQREKEMRSKLQESILKLSDEESALQKMKTSSATLDNSLAQQANSSRVSLKEVVDNYDITNSEAVYLWEKMNLLEEKLRESDIQLQQGQVAIETSQDQNSILHSELTKMENVVENLQEKLVIVESKAEIAEAMCAFFTETNLEFNEELSFIKANGTIKENLLESKLKESNAQLEDAKTSVEAIERQQGFLYAALSDMENLIKDLMVEFSKAESRAESAVTKCSMLTETNLELNEELVHLRGRLECLERLLHQAAEEKMATVKDIGIRTRVITDLVMKLALERERLRIQISELGNKNKSLGEKCWQRKDSIYATSSHELNDNGKEFSFIKSSEESVAQSSTNFQEENSAMLTCSSDMDARASIKDRTGSRPKLETVRSIEARQLNSKYVILAIIVLVPSICAFYIFQLESCPF</sequence>
<proteinExistence type="predicted"/>
<keyword evidence="2" id="KW-1133">Transmembrane helix</keyword>
<keyword evidence="1" id="KW-0175">Coiled coil</keyword>